<comment type="subcellular location">
    <subcellularLocation>
        <location evidence="5 6">Cytoplasm</location>
    </subcellularLocation>
</comment>
<evidence type="ECO:0000256" key="5">
    <source>
        <dbReference type="HAMAP-Rule" id="MF_00378"/>
    </source>
</evidence>
<dbReference type="Pfam" id="PF02601">
    <property type="entry name" value="Exonuc_VII_L"/>
    <property type="match status" value="1"/>
</dbReference>
<evidence type="ECO:0000259" key="7">
    <source>
        <dbReference type="Pfam" id="PF02601"/>
    </source>
</evidence>
<dbReference type="HAMAP" id="MF_00378">
    <property type="entry name" value="Exonuc_7_L"/>
    <property type="match status" value="1"/>
</dbReference>
<evidence type="ECO:0000256" key="4">
    <source>
        <dbReference type="ARBA" id="ARBA00022839"/>
    </source>
</evidence>
<dbReference type="NCBIfam" id="TIGR00237">
    <property type="entry name" value="xseA"/>
    <property type="match status" value="1"/>
</dbReference>
<keyword evidence="2 5" id="KW-0540">Nuclease</keyword>
<dbReference type="EMBL" id="QJPH01000471">
    <property type="protein sequence ID" value="PZN72956.1"/>
    <property type="molecule type" value="Genomic_DNA"/>
</dbReference>
<proteinExistence type="inferred from homology"/>
<accession>A0A2W4QP70</accession>
<dbReference type="Proteomes" id="UP000249396">
    <property type="component" value="Unassembled WGS sequence"/>
</dbReference>
<evidence type="ECO:0000256" key="1">
    <source>
        <dbReference type="ARBA" id="ARBA00022490"/>
    </source>
</evidence>
<dbReference type="InterPro" id="IPR020579">
    <property type="entry name" value="Exonuc_VII_lsu_C"/>
</dbReference>
<organism evidence="9 10">
    <name type="scientific">Candidatus Methylumidiphilus alinenensis</name>
    <dbReference type="NCBI Taxonomy" id="2202197"/>
    <lineage>
        <taxon>Bacteria</taxon>
        <taxon>Pseudomonadati</taxon>
        <taxon>Pseudomonadota</taxon>
        <taxon>Gammaproteobacteria</taxon>
        <taxon>Methylococcales</taxon>
        <taxon>Candidatus Methylumidiphilus</taxon>
    </lineage>
</organism>
<keyword evidence="4 5" id="KW-0269">Exonuclease</keyword>
<evidence type="ECO:0000256" key="2">
    <source>
        <dbReference type="ARBA" id="ARBA00022722"/>
    </source>
</evidence>
<dbReference type="CDD" id="cd04489">
    <property type="entry name" value="ExoVII_LU_OBF"/>
    <property type="match status" value="1"/>
</dbReference>
<dbReference type="GO" id="GO:0006308">
    <property type="term" value="P:DNA catabolic process"/>
    <property type="evidence" value="ECO:0007669"/>
    <property type="project" value="UniProtKB-UniRule"/>
</dbReference>
<comment type="caution">
    <text evidence="9">The sequence shown here is derived from an EMBL/GenBank/DDBJ whole genome shotgun (WGS) entry which is preliminary data.</text>
</comment>
<evidence type="ECO:0000313" key="10">
    <source>
        <dbReference type="Proteomes" id="UP000249396"/>
    </source>
</evidence>
<dbReference type="GO" id="GO:0008855">
    <property type="term" value="F:exodeoxyribonuclease VII activity"/>
    <property type="evidence" value="ECO:0007669"/>
    <property type="project" value="UniProtKB-UniRule"/>
</dbReference>
<dbReference type="AlphaFoldDB" id="A0A2W4QP70"/>
<feature type="domain" description="OB-fold nucleic acid binding" evidence="8">
    <location>
        <begin position="8"/>
        <end position="100"/>
    </location>
</feature>
<evidence type="ECO:0000256" key="3">
    <source>
        <dbReference type="ARBA" id="ARBA00022801"/>
    </source>
</evidence>
<keyword evidence="3 5" id="KW-0378">Hydrolase</keyword>
<comment type="function">
    <text evidence="5">Bidirectionally degrades single-stranded DNA into large acid-insoluble oligonucleotides, which are then degraded further into small acid-soluble oligonucleotides.</text>
</comment>
<keyword evidence="1 5" id="KW-0963">Cytoplasm</keyword>
<dbReference type="EC" id="3.1.11.6" evidence="5"/>
<dbReference type="GO" id="GO:0003676">
    <property type="term" value="F:nucleic acid binding"/>
    <property type="evidence" value="ECO:0007669"/>
    <property type="project" value="InterPro"/>
</dbReference>
<evidence type="ECO:0000313" key="9">
    <source>
        <dbReference type="EMBL" id="PZN72956.1"/>
    </source>
</evidence>
<dbReference type="PANTHER" id="PTHR30008:SF0">
    <property type="entry name" value="EXODEOXYRIBONUCLEASE 7 LARGE SUBUNIT"/>
    <property type="match status" value="1"/>
</dbReference>
<reference evidence="9 10" key="1">
    <citation type="journal article" date="2018" name="Aquat. Microb. Ecol.">
        <title>Gammaproteobacterial methanotrophs dominate.</title>
        <authorList>
            <person name="Rissanen A.J."/>
            <person name="Saarenheimo J."/>
            <person name="Tiirola M."/>
            <person name="Peura S."/>
            <person name="Aalto S.L."/>
            <person name="Karvinen A."/>
            <person name="Nykanen H."/>
        </authorList>
    </citation>
    <scope>NUCLEOTIDE SEQUENCE [LARGE SCALE GENOMIC DNA]</scope>
    <source>
        <strain evidence="9">AMbin10</strain>
    </source>
</reference>
<comment type="similarity">
    <text evidence="5 6">Belongs to the XseA family.</text>
</comment>
<dbReference type="GO" id="GO:0009318">
    <property type="term" value="C:exodeoxyribonuclease VII complex"/>
    <property type="evidence" value="ECO:0007669"/>
    <property type="project" value="UniProtKB-UniRule"/>
</dbReference>
<sequence length="450" mass="49374">MDIPRTIFTVTELNGSVRLLLSSHFGIIWVEGEISNLAQPSSGHLYFTLKDHDAQVRCALFRGPARGLGFKPANGMRVLARAQVSLYEPRGEYQLIVDYLEEAGDGALRRAFEALKAKLAGEGLFDSDRKRAIPVPPNCVGVITSPTGAAVRDILTVLKRRFPALPVILFPVKVQGTEAKHDIAQAIALADRLQCCDALILARGGGSLEDLWAFNEEMVARAMAACSIPIVCGVGHETDVTIADLVADLRTPTPSAAAEAVSPDGGEWLAHFIRLEGRLRHQIRIKLKHEAQLLAHVLKRLGLAHPEKQMQRNAQRLDELELRLNRAVLANLAKRDAKLQTLTAKLDSQHPAQRIKLLETRQGALSRRLVAVIASLLERRRQTIKACGEKLHAVSPLATLERGYAIASRSRDGNILRTINDAPISELLEIRLTDGVLIGQVMDKRGKEST</sequence>
<dbReference type="Pfam" id="PF13742">
    <property type="entry name" value="tRNA_anti_2"/>
    <property type="match status" value="1"/>
</dbReference>
<comment type="catalytic activity">
    <reaction evidence="5 6">
        <text>Exonucleolytic cleavage in either 5'- to 3'- or 3'- to 5'-direction to yield nucleoside 5'-phosphates.</text>
        <dbReference type="EC" id="3.1.11.6"/>
    </reaction>
</comment>
<dbReference type="GO" id="GO:0005737">
    <property type="term" value="C:cytoplasm"/>
    <property type="evidence" value="ECO:0007669"/>
    <property type="project" value="UniProtKB-SubCell"/>
</dbReference>
<comment type="subunit">
    <text evidence="5">Heterooligomer composed of large and small subunits.</text>
</comment>
<dbReference type="PANTHER" id="PTHR30008">
    <property type="entry name" value="EXODEOXYRIBONUCLEASE 7 LARGE SUBUNIT"/>
    <property type="match status" value="1"/>
</dbReference>
<name>A0A2W4QP70_9GAMM</name>
<dbReference type="InterPro" id="IPR003753">
    <property type="entry name" value="Exonuc_VII_L"/>
</dbReference>
<protein>
    <recommendedName>
        <fullName evidence="5">Exodeoxyribonuclease 7 large subunit</fullName>
        <ecNumber evidence="5">3.1.11.6</ecNumber>
    </recommendedName>
    <alternativeName>
        <fullName evidence="5">Exodeoxyribonuclease VII large subunit</fullName>
        <shortName evidence="5">Exonuclease VII large subunit</shortName>
    </alternativeName>
</protein>
<dbReference type="InterPro" id="IPR025824">
    <property type="entry name" value="OB-fold_nuc-bd_dom"/>
</dbReference>
<feature type="domain" description="Exonuclease VII large subunit C-terminal" evidence="7">
    <location>
        <begin position="124"/>
        <end position="437"/>
    </location>
</feature>
<gene>
    <name evidence="5" type="primary">xseA</name>
    <name evidence="9" type="ORF">DM484_23560</name>
</gene>
<evidence type="ECO:0000259" key="8">
    <source>
        <dbReference type="Pfam" id="PF13742"/>
    </source>
</evidence>
<evidence type="ECO:0000256" key="6">
    <source>
        <dbReference type="RuleBase" id="RU004355"/>
    </source>
</evidence>